<name>A0A317QCL2_9ENTR</name>
<evidence type="ECO:0000313" key="2">
    <source>
        <dbReference type="Proteomes" id="UP000246744"/>
    </source>
</evidence>
<sequence length="53" mass="5807">MKDQPASILSTDYASILGTICLKIGFYSQVKAVNQTSSCHFSRLSHFSVDNPV</sequence>
<reference evidence="1 2" key="1">
    <citation type="submission" date="2018-05" db="EMBL/GenBank/DDBJ databases">
        <title>Genomic Encyclopedia of Type Strains, Phase IV (KMG-IV): sequencing the most valuable type-strain genomes for metagenomic binning, comparative biology and taxonomic classification.</title>
        <authorList>
            <person name="Goeker M."/>
        </authorList>
    </citation>
    <scope>NUCLEOTIDE SEQUENCE [LARGE SCALE GENOMIC DNA]</scope>
    <source>
        <strain evidence="1 2">DSM 19579</strain>
    </source>
</reference>
<proteinExistence type="predicted"/>
<dbReference type="AlphaFoldDB" id="A0A317QCL2"/>
<evidence type="ECO:0000313" key="1">
    <source>
        <dbReference type="EMBL" id="PWW12730.1"/>
    </source>
</evidence>
<protein>
    <submittedName>
        <fullName evidence="1">Uncharacterized protein</fullName>
    </submittedName>
</protein>
<organism evidence="1 2">
    <name type="scientific">Mangrovibacter plantisponsor</name>
    <dbReference type="NCBI Taxonomy" id="451513"/>
    <lineage>
        <taxon>Bacteria</taxon>
        <taxon>Pseudomonadati</taxon>
        <taxon>Pseudomonadota</taxon>
        <taxon>Gammaproteobacteria</taxon>
        <taxon>Enterobacterales</taxon>
        <taxon>Enterobacteriaceae</taxon>
        <taxon>Mangrovibacter</taxon>
    </lineage>
</organism>
<dbReference type="EMBL" id="QGTS01000001">
    <property type="protein sequence ID" value="PWW12730.1"/>
    <property type="molecule type" value="Genomic_DNA"/>
</dbReference>
<dbReference type="Proteomes" id="UP000246744">
    <property type="component" value="Unassembled WGS sequence"/>
</dbReference>
<keyword evidence="2" id="KW-1185">Reference proteome</keyword>
<accession>A0A317QCL2</accession>
<gene>
    <name evidence="1" type="ORF">DES37_101302</name>
</gene>
<comment type="caution">
    <text evidence="1">The sequence shown here is derived from an EMBL/GenBank/DDBJ whole genome shotgun (WGS) entry which is preliminary data.</text>
</comment>